<reference evidence="4 5" key="1">
    <citation type="journal article" date="2015" name="Genome Biol. Evol.">
        <title>Comparative Genomics of a Bacterivorous Green Alga Reveals Evolutionary Causalities and Consequences of Phago-Mixotrophic Mode of Nutrition.</title>
        <authorList>
            <person name="Burns J.A."/>
            <person name="Paasch A."/>
            <person name="Narechania A."/>
            <person name="Kim E."/>
        </authorList>
    </citation>
    <scope>NUCLEOTIDE SEQUENCE [LARGE SCALE GENOMIC DNA]</scope>
    <source>
        <strain evidence="4 5">PLY_AMNH</strain>
    </source>
</reference>
<dbReference type="SMART" id="SM00233">
    <property type="entry name" value="PH"/>
    <property type="match status" value="2"/>
</dbReference>
<feature type="compositionally biased region" description="Basic and acidic residues" evidence="2">
    <location>
        <begin position="630"/>
        <end position="639"/>
    </location>
</feature>
<keyword evidence="1" id="KW-0175">Coiled coil</keyword>
<feature type="region of interest" description="Disordered" evidence="2">
    <location>
        <begin position="368"/>
        <end position="390"/>
    </location>
</feature>
<accession>A0AAE0BPP9</accession>
<dbReference type="GO" id="GO:0005884">
    <property type="term" value="C:actin filament"/>
    <property type="evidence" value="ECO:0007669"/>
    <property type="project" value="TreeGrafter"/>
</dbReference>
<keyword evidence="5" id="KW-1185">Reference proteome</keyword>
<protein>
    <recommendedName>
        <fullName evidence="3">PH domain-containing protein</fullName>
    </recommendedName>
</protein>
<dbReference type="InterPro" id="IPR051412">
    <property type="entry name" value="Formin_Homology_Diaphanous_sf"/>
</dbReference>
<evidence type="ECO:0000313" key="5">
    <source>
        <dbReference type="Proteomes" id="UP001190700"/>
    </source>
</evidence>
<dbReference type="AlphaFoldDB" id="A0AAE0BPP9"/>
<feature type="compositionally biased region" description="Basic residues" evidence="2">
    <location>
        <begin position="944"/>
        <end position="961"/>
    </location>
</feature>
<evidence type="ECO:0000259" key="3">
    <source>
        <dbReference type="PROSITE" id="PS50003"/>
    </source>
</evidence>
<evidence type="ECO:0000313" key="4">
    <source>
        <dbReference type="EMBL" id="KAK3240466.1"/>
    </source>
</evidence>
<dbReference type="SUPFAM" id="SSF50729">
    <property type="entry name" value="PH domain-like"/>
    <property type="match status" value="1"/>
</dbReference>
<organism evidence="4 5">
    <name type="scientific">Cymbomonas tetramitiformis</name>
    <dbReference type="NCBI Taxonomy" id="36881"/>
    <lineage>
        <taxon>Eukaryota</taxon>
        <taxon>Viridiplantae</taxon>
        <taxon>Chlorophyta</taxon>
        <taxon>Pyramimonadophyceae</taxon>
        <taxon>Pyramimonadales</taxon>
        <taxon>Pyramimonadaceae</taxon>
        <taxon>Cymbomonas</taxon>
    </lineage>
</organism>
<feature type="region of interest" description="Disordered" evidence="2">
    <location>
        <begin position="705"/>
        <end position="751"/>
    </location>
</feature>
<dbReference type="Pfam" id="PF00169">
    <property type="entry name" value="PH"/>
    <property type="match status" value="1"/>
</dbReference>
<feature type="coiled-coil region" evidence="1">
    <location>
        <begin position="646"/>
        <end position="673"/>
    </location>
</feature>
<dbReference type="PROSITE" id="PS50003">
    <property type="entry name" value="PH_DOMAIN"/>
    <property type="match status" value="1"/>
</dbReference>
<dbReference type="Gene3D" id="2.30.29.30">
    <property type="entry name" value="Pleckstrin-homology domain (PH domain)/Phosphotyrosine-binding domain (PTB)"/>
    <property type="match status" value="1"/>
</dbReference>
<dbReference type="InterPro" id="IPR001849">
    <property type="entry name" value="PH_domain"/>
</dbReference>
<dbReference type="GO" id="GO:0030041">
    <property type="term" value="P:actin filament polymerization"/>
    <property type="evidence" value="ECO:0007669"/>
    <property type="project" value="TreeGrafter"/>
</dbReference>
<sequence length="961" mass="106109">MSNWFKRKYVRTGLASAAALVLLGAGHSWQLRSCRRAKLNPVEPSPSQGDSLSSSLKPAEKTECDRLIARFHKPCVNRGQIGPDGELRQVLLTETEEVYCVLKEEKPLALVHRVSSEVQQLTDVCAQLRKMQDPLGGGKATFLFLDGQQHNARVAGQAMRIIGGWAQENPNDESEISADQAHLALGALLGYPEEDLRGMYSTTHPSGDEVMADSQSRGASSRRSKKLVPPEGQKRSRKQSLFSFLEKSLFEEVYTTLAELRQGDFGLLFYATVINQDSTLSESKGEFHIAGGASAYIVKDHANEAVLARREVIKSPQTTICVEARTGHLDTAILLILANEEHAAHWLHCIHSAVRLCRQRTSSLASFDRSFREPEPELESAPSGESATMLTPGGTVRARNELWDFFSSSKHSGEDFKPFNHVLLTGWLSKKSHHGTTRNNWTKRYFVLGEEVGSGELSLRYHKDEECEHPKGEILLQGAVVAPLDTIEALRQAGMPISSALKHAGTYMFQCQTESDKMPLFLKADDDSERQRWIACFRENGVCVEDQSYMATVLEEKVRELEVKLRHARVRASTIKSQSPAAYKMIPETSEMQSLSVLTAPKRSNHSNLEKETPLSPSAILWPPPSSEGKSSDDSKGMDQETAQTINLLQEQLAALTKHIEEVEGKQQELAAAQQPSSCGERNICAAMLFTRFTHDYCRTCSGSWFRSSPPPPPPPPPPSPKAPPPPPPPPPPPGKGPPPPPSKPGAAAASTLAMRAVTPPPPKNIGVKPGHVTEITNKVKVDGTMMDPKEGLAMVIDQADISVESKGLAVTNYMDAFEDAPEDLNRMISYYPRLIVACVFDPGQAFELLMVWEENLLDLLTAEELPEHRRRVGAFDIYHTLEADKAEIEAKAKMNKVLKARAAKIAKEKEKESQNAMQKELAAAIAGRHSVQTAHDPVEEQKKIKKTKIQSKKKKTTILE</sequence>
<dbReference type="PANTHER" id="PTHR45691:SF6">
    <property type="entry name" value="PROTEIN DIAPHANOUS"/>
    <property type="match status" value="1"/>
</dbReference>
<dbReference type="InterPro" id="IPR011993">
    <property type="entry name" value="PH-like_dom_sf"/>
</dbReference>
<feature type="domain" description="PH" evidence="3">
    <location>
        <begin position="421"/>
        <end position="542"/>
    </location>
</feature>
<evidence type="ECO:0000256" key="2">
    <source>
        <dbReference type="SAM" id="MobiDB-lite"/>
    </source>
</evidence>
<comment type="caution">
    <text evidence="4">The sequence shown here is derived from an EMBL/GenBank/DDBJ whole genome shotgun (WGS) entry which is preliminary data.</text>
</comment>
<feature type="compositionally biased region" description="Pro residues" evidence="2">
    <location>
        <begin position="709"/>
        <end position="744"/>
    </location>
</feature>
<feature type="region of interest" description="Disordered" evidence="2">
    <location>
        <begin position="197"/>
        <end position="235"/>
    </location>
</feature>
<dbReference type="EMBL" id="LGRX02033636">
    <property type="protein sequence ID" value="KAK3240466.1"/>
    <property type="molecule type" value="Genomic_DNA"/>
</dbReference>
<dbReference type="Proteomes" id="UP001190700">
    <property type="component" value="Unassembled WGS sequence"/>
</dbReference>
<evidence type="ECO:0000256" key="1">
    <source>
        <dbReference type="SAM" id="Coils"/>
    </source>
</evidence>
<gene>
    <name evidence="4" type="ORF">CYMTET_49695</name>
</gene>
<name>A0AAE0BPP9_9CHLO</name>
<proteinExistence type="predicted"/>
<feature type="region of interest" description="Disordered" evidence="2">
    <location>
        <begin position="601"/>
        <end position="640"/>
    </location>
</feature>
<feature type="region of interest" description="Disordered" evidence="2">
    <location>
        <begin position="927"/>
        <end position="961"/>
    </location>
</feature>
<dbReference type="PANTHER" id="PTHR45691">
    <property type="entry name" value="PROTEIN DIAPHANOUS"/>
    <property type="match status" value="1"/>
</dbReference>